<organism evidence="3 4">
    <name type="scientific">Plantactinospora siamensis</name>
    <dbReference type="NCBI Taxonomy" id="555372"/>
    <lineage>
        <taxon>Bacteria</taxon>
        <taxon>Bacillati</taxon>
        <taxon>Actinomycetota</taxon>
        <taxon>Actinomycetes</taxon>
        <taxon>Micromonosporales</taxon>
        <taxon>Micromonosporaceae</taxon>
        <taxon>Plantactinospora</taxon>
    </lineage>
</organism>
<evidence type="ECO:0000259" key="2">
    <source>
        <dbReference type="Pfam" id="PF03795"/>
    </source>
</evidence>
<reference evidence="3 4" key="1">
    <citation type="submission" date="2024-09" db="EMBL/GenBank/DDBJ databases">
        <authorList>
            <person name="Sun Q."/>
            <person name="Mori K."/>
        </authorList>
    </citation>
    <scope>NUCLEOTIDE SEQUENCE [LARGE SCALE GENOMIC DNA]</scope>
    <source>
        <strain evidence="3 4">TBRC 2205</strain>
    </source>
</reference>
<dbReference type="Pfam" id="PF03795">
    <property type="entry name" value="YCII"/>
    <property type="match status" value="1"/>
</dbReference>
<dbReference type="SUPFAM" id="SSF54909">
    <property type="entry name" value="Dimeric alpha+beta barrel"/>
    <property type="match status" value="1"/>
</dbReference>
<evidence type="ECO:0000313" key="3">
    <source>
        <dbReference type="EMBL" id="MFC0566129.1"/>
    </source>
</evidence>
<evidence type="ECO:0000313" key="4">
    <source>
        <dbReference type="Proteomes" id="UP001589894"/>
    </source>
</evidence>
<name>A0ABV6NZB4_9ACTN</name>
<comment type="similarity">
    <text evidence="1">Belongs to the YciI family.</text>
</comment>
<dbReference type="Gene3D" id="3.30.70.1060">
    <property type="entry name" value="Dimeric alpha+beta barrel"/>
    <property type="match status" value="1"/>
</dbReference>
<dbReference type="EMBL" id="JBHLUE010000016">
    <property type="protein sequence ID" value="MFC0566129.1"/>
    <property type="molecule type" value="Genomic_DNA"/>
</dbReference>
<dbReference type="RefSeq" id="WP_377340569.1">
    <property type="nucleotide sequence ID" value="NZ_JBHLUE010000016.1"/>
</dbReference>
<sequence>MADAPEVDYALDTYECIVFYPGPAGRVLRPETARRIQGEHAAYLQKLHDRGVILVAGAVDGQARNPDPPCGFGLCRTGSTDDVRLLISADPGVQAGLYRFDVLSFLAPAGSLAFPQAAGRAFPAGGEES</sequence>
<comment type="caution">
    <text evidence="3">The sequence shown here is derived from an EMBL/GenBank/DDBJ whole genome shotgun (WGS) entry which is preliminary data.</text>
</comment>
<evidence type="ECO:0000256" key="1">
    <source>
        <dbReference type="ARBA" id="ARBA00007689"/>
    </source>
</evidence>
<feature type="domain" description="YCII-related" evidence="2">
    <location>
        <begin position="26"/>
        <end position="99"/>
    </location>
</feature>
<accession>A0ABV6NZB4</accession>
<dbReference type="InterPro" id="IPR005545">
    <property type="entry name" value="YCII"/>
</dbReference>
<gene>
    <name evidence="3" type="ORF">ACFFHU_18560</name>
</gene>
<proteinExistence type="inferred from homology"/>
<keyword evidence="4" id="KW-1185">Reference proteome</keyword>
<dbReference type="Proteomes" id="UP001589894">
    <property type="component" value="Unassembled WGS sequence"/>
</dbReference>
<protein>
    <submittedName>
        <fullName evidence="3">YciI family protein</fullName>
    </submittedName>
</protein>
<dbReference type="InterPro" id="IPR011008">
    <property type="entry name" value="Dimeric_a/b-barrel"/>
</dbReference>